<keyword evidence="1" id="KW-0812">Transmembrane</keyword>
<feature type="transmembrane region" description="Helical" evidence="1">
    <location>
        <begin position="70"/>
        <end position="91"/>
    </location>
</feature>
<sequence length="141" mass="15525">MTAIPSSTLAFAHSGPEKRDVGRALRRGFLGRCPRCGKGHVFRAFLKVRDRCEVCGEDLHHHRADDAPPYLTILIVAHVMGIAMATVLGTWDDIPTWVNFTLWPTMVVVLSLVLLPRIKGALIALQWALRMHGFGGGDETA</sequence>
<dbReference type="Proteomes" id="UP001165667">
    <property type="component" value="Unassembled WGS sequence"/>
</dbReference>
<name>A0AA41Z4X8_9HYPH</name>
<keyword evidence="1" id="KW-1133">Transmembrane helix</keyword>
<proteinExistence type="predicted"/>
<reference evidence="2" key="1">
    <citation type="submission" date="2022-05" db="EMBL/GenBank/DDBJ databases">
        <authorList>
            <person name="Pankratov T."/>
        </authorList>
    </citation>
    <scope>NUCLEOTIDE SEQUENCE</scope>
    <source>
        <strain evidence="2">BP6-180914</strain>
    </source>
</reference>
<dbReference type="RefSeq" id="WP_282589466.1">
    <property type="nucleotide sequence ID" value="NZ_JAMOIM010000093.1"/>
</dbReference>
<dbReference type="AlphaFoldDB" id="A0AA41Z4X8"/>
<dbReference type="Pfam" id="PF06170">
    <property type="entry name" value="DUF983"/>
    <property type="match status" value="1"/>
</dbReference>
<keyword evidence="3" id="KW-1185">Reference proteome</keyword>
<evidence type="ECO:0000256" key="1">
    <source>
        <dbReference type="SAM" id="Phobius"/>
    </source>
</evidence>
<dbReference type="InterPro" id="IPR009325">
    <property type="entry name" value="DUF983"/>
</dbReference>
<keyword evidence="1" id="KW-0472">Membrane</keyword>
<gene>
    <name evidence="2" type="ORF">M8523_35130</name>
</gene>
<evidence type="ECO:0000313" key="2">
    <source>
        <dbReference type="EMBL" id="MCW6513091.1"/>
    </source>
</evidence>
<accession>A0AA41Z4X8</accession>
<evidence type="ECO:0000313" key="3">
    <source>
        <dbReference type="Proteomes" id="UP001165667"/>
    </source>
</evidence>
<feature type="transmembrane region" description="Helical" evidence="1">
    <location>
        <begin position="97"/>
        <end position="115"/>
    </location>
</feature>
<organism evidence="2 3">
    <name type="scientific">Lichenifustis flavocetrariae</name>
    <dbReference type="NCBI Taxonomy" id="2949735"/>
    <lineage>
        <taxon>Bacteria</taxon>
        <taxon>Pseudomonadati</taxon>
        <taxon>Pseudomonadota</taxon>
        <taxon>Alphaproteobacteria</taxon>
        <taxon>Hyphomicrobiales</taxon>
        <taxon>Lichenihabitantaceae</taxon>
        <taxon>Lichenifustis</taxon>
    </lineage>
</organism>
<protein>
    <submittedName>
        <fullName evidence="2">DUF983 domain-containing protein</fullName>
    </submittedName>
</protein>
<comment type="caution">
    <text evidence="2">The sequence shown here is derived from an EMBL/GenBank/DDBJ whole genome shotgun (WGS) entry which is preliminary data.</text>
</comment>
<dbReference type="EMBL" id="JAMOIM010000093">
    <property type="protein sequence ID" value="MCW6513091.1"/>
    <property type="molecule type" value="Genomic_DNA"/>
</dbReference>